<organism evidence="4 5">
    <name type="scientific">Thiopseudomonas alkaliphila</name>
    <dbReference type="NCBI Taxonomy" id="1697053"/>
    <lineage>
        <taxon>Bacteria</taxon>
        <taxon>Pseudomonadati</taxon>
        <taxon>Pseudomonadota</taxon>
        <taxon>Gammaproteobacteria</taxon>
        <taxon>Pseudomonadales</taxon>
        <taxon>Pseudomonadaceae</taxon>
        <taxon>Thiopseudomonas</taxon>
    </lineage>
</organism>
<feature type="signal peptide" evidence="2">
    <location>
        <begin position="1"/>
        <end position="21"/>
    </location>
</feature>
<evidence type="ECO:0000313" key="5">
    <source>
        <dbReference type="Proteomes" id="UP000063953"/>
    </source>
</evidence>
<dbReference type="EMBL" id="CP012365">
    <property type="protein sequence ID" value="AKX60112.1"/>
    <property type="molecule type" value="Genomic_DNA"/>
</dbReference>
<feature type="domain" description="BON" evidence="3">
    <location>
        <begin position="28"/>
        <end position="99"/>
    </location>
</feature>
<feature type="domain" description="BON" evidence="3">
    <location>
        <begin position="108"/>
        <end position="175"/>
    </location>
</feature>
<dbReference type="PROSITE" id="PS50914">
    <property type="entry name" value="BON"/>
    <property type="match status" value="2"/>
</dbReference>
<name>A0A0K1XG18_9GAMM</name>
<dbReference type="InterPro" id="IPR051686">
    <property type="entry name" value="Lipoprotein_DolP"/>
</dbReference>
<keyword evidence="1 2" id="KW-0732">Signal</keyword>
<reference evidence="4 5" key="1">
    <citation type="journal article" date="2015" name="Genome Announc.">
        <title>Genome Sequences of Oblitimonas alkaliphila gen. nov. sp. nov. (Proposed), a Novel Bacterium of the Pseudomonadaceae Family.</title>
        <authorList>
            <person name="Lauer A.C."/>
            <person name="Nicholson A.C."/>
            <person name="Humrighouse B.W."/>
            <person name="Emery B."/>
            <person name="Drobish A."/>
            <person name="Juieng P."/>
            <person name="Loparev V."/>
            <person name="McQuiston J.R."/>
        </authorList>
    </citation>
    <scope>NUCLEOTIDE SEQUENCE [LARGE SCALE GENOMIC DNA]</scope>
    <source>
        <strain evidence="4 5">E5571</strain>
    </source>
</reference>
<dbReference type="InterPro" id="IPR014004">
    <property type="entry name" value="Transpt-assoc_nodulatn_dom_bac"/>
</dbReference>
<gene>
    <name evidence="4" type="ORF">AKN88_09360</name>
</gene>
<dbReference type="AlphaFoldDB" id="A0A0K1XG18"/>
<feature type="chain" id="PRO_5005472074" evidence="2">
    <location>
        <begin position="22"/>
        <end position="175"/>
    </location>
</feature>
<proteinExistence type="predicted"/>
<dbReference type="Proteomes" id="UP000063953">
    <property type="component" value="Chromosome"/>
</dbReference>
<dbReference type="RefSeq" id="WP_053101412.1">
    <property type="nucleotide sequence ID" value="NZ_CP012365.1"/>
</dbReference>
<dbReference type="Pfam" id="PF04972">
    <property type="entry name" value="BON"/>
    <property type="match status" value="2"/>
</dbReference>
<dbReference type="InterPro" id="IPR007055">
    <property type="entry name" value="BON_dom"/>
</dbReference>
<evidence type="ECO:0000313" key="4">
    <source>
        <dbReference type="EMBL" id="AKX60112.1"/>
    </source>
</evidence>
<keyword evidence="5" id="KW-1185">Reference proteome</keyword>
<protein>
    <submittedName>
        <fullName evidence="4">Phospholipid-binding protein</fullName>
    </submittedName>
</protein>
<sequence length="175" mass="18926">MIKKILTVSALAILVSACGMRSIGNNLDDKVIPMQVSRAIKAAHVDLNSTTSHIVTTSYNGIVLLAGQTPRRELKELAGKAAKNVVDVKKVYNEITIEQPTTMGARSNDAFLTSAIKTRLLAYADVPSAKIKVVTENGVVYLMGILTKAEANRATNVVKDVAGVQRIVRLFEYID</sequence>
<accession>A0A0K1XG18</accession>
<evidence type="ECO:0000256" key="1">
    <source>
        <dbReference type="ARBA" id="ARBA00022729"/>
    </source>
</evidence>
<evidence type="ECO:0000259" key="3">
    <source>
        <dbReference type="PROSITE" id="PS50914"/>
    </source>
</evidence>
<dbReference type="PANTHER" id="PTHR34606">
    <property type="entry name" value="BON DOMAIN-CONTAINING PROTEIN"/>
    <property type="match status" value="1"/>
</dbReference>
<dbReference type="SMART" id="SM00749">
    <property type="entry name" value="BON"/>
    <property type="match status" value="2"/>
</dbReference>
<dbReference type="PROSITE" id="PS51257">
    <property type="entry name" value="PROKAR_LIPOPROTEIN"/>
    <property type="match status" value="1"/>
</dbReference>
<dbReference type="Gene3D" id="3.30.1340.30">
    <property type="match status" value="2"/>
</dbReference>
<dbReference type="PATRIC" id="fig|1698449.3.peg.1883"/>
<evidence type="ECO:0000256" key="2">
    <source>
        <dbReference type="SAM" id="SignalP"/>
    </source>
</evidence>
<dbReference type="PANTHER" id="PTHR34606:SF4">
    <property type="entry name" value="OUTER MEMBRANE LIPOPROTEIN DOLP"/>
    <property type="match status" value="1"/>
</dbReference>
<dbReference type="STRING" id="1697053.AKN87_11880"/>